<protein>
    <submittedName>
        <fullName evidence="2">Uncharacterized protein</fullName>
    </submittedName>
</protein>
<evidence type="ECO:0000313" key="3">
    <source>
        <dbReference type="Proteomes" id="UP000187486"/>
    </source>
</evidence>
<keyword evidence="3" id="KW-1185">Reference proteome</keyword>
<evidence type="ECO:0000313" key="2">
    <source>
        <dbReference type="EMBL" id="OLZ57382.1"/>
    </source>
</evidence>
<reference evidence="2 3" key="1">
    <citation type="submission" date="2016-01" db="EMBL/GenBank/DDBJ databases">
        <title>Amycolatopsis coloradensis genome sequencing and assembly.</title>
        <authorList>
            <person name="Mayilraj S."/>
        </authorList>
    </citation>
    <scope>NUCLEOTIDE SEQUENCE [LARGE SCALE GENOMIC DNA]</scope>
    <source>
        <strain evidence="2 3">DSM 44225</strain>
    </source>
</reference>
<dbReference type="RefSeq" id="WP_143252789.1">
    <property type="nucleotide sequence ID" value="NZ_JBEZVB010000170.1"/>
</dbReference>
<sequence>MTGKSAVLMTFTRERANSPEREVLDEPHGNASLDDEGAGLLRAIIQRTAADTAVAELIDHRVR</sequence>
<gene>
    <name evidence="2" type="ORF">BS329_01540</name>
</gene>
<name>A0A1R0L476_9PSEU</name>
<proteinExistence type="predicted"/>
<feature type="compositionally biased region" description="Basic and acidic residues" evidence="1">
    <location>
        <begin position="12"/>
        <end position="28"/>
    </location>
</feature>
<dbReference type="AlphaFoldDB" id="A0A1R0L476"/>
<dbReference type="EMBL" id="MQUQ01000001">
    <property type="protein sequence ID" value="OLZ57382.1"/>
    <property type="molecule type" value="Genomic_DNA"/>
</dbReference>
<evidence type="ECO:0000256" key="1">
    <source>
        <dbReference type="SAM" id="MobiDB-lite"/>
    </source>
</evidence>
<comment type="caution">
    <text evidence="2">The sequence shown here is derived from an EMBL/GenBank/DDBJ whole genome shotgun (WGS) entry which is preliminary data.</text>
</comment>
<organism evidence="2 3">
    <name type="scientific">Amycolatopsis coloradensis</name>
    <dbReference type="NCBI Taxonomy" id="76021"/>
    <lineage>
        <taxon>Bacteria</taxon>
        <taxon>Bacillati</taxon>
        <taxon>Actinomycetota</taxon>
        <taxon>Actinomycetes</taxon>
        <taxon>Pseudonocardiales</taxon>
        <taxon>Pseudonocardiaceae</taxon>
        <taxon>Amycolatopsis</taxon>
    </lineage>
</organism>
<dbReference type="Proteomes" id="UP000187486">
    <property type="component" value="Unassembled WGS sequence"/>
</dbReference>
<feature type="region of interest" description="Disordered" evidence="1">
    <location>
        <begin position="1"/>
        <end position="31"/>
    </location>
</feature>
<accession>A0A1R0L476</accession>